<feature type="signal peptide" evidence="1">
    <location>
        <begin position="1"/>
        <end position="27"/>
    </location>
</feature>
<dbReference type="OrthoDB" id="9936716at2"/>
<feature type="chain" id="PRO_5008001460" evidence="1">
    <location>
        <begin position="28"/>
        <end position="636"/>
    </location>
</feature>
<gene>
    <name evidence="2" type="ORF">SY85_19365</name>
</gene>
<name>A0A172TZM6_9BACT</name>
<protein>
    <submittedName>
        <fullName evidence="2">Uncharacterized protein</fullName>
    </submittedName>
</protein>
<evidence type="ECO:0000256" key="1">
    <source>
        <dbReference type="SAM" id="SignalP"/>
    </source>
</evidence>
<proteinExistence type="predicted"/>
<sequence length="636" mass="72268">MRKRFQKLTATCLLVMAAFFNTTAATAQTATLGIGLIIDNADYDRISHDVYQFFMDNPIMVNGTPLKVQLVDDPYQTDFAITGSFKHYHTGCCPDSTKTNQADHCNTFETDMAFKIWKNKRLVQELKDTTYFDDRKTGIHKTITERDLCTYFLGYKPIVGNSNCQGFWAVDKRLMDIKQGLIDLHTAILELTGGTTAKSKKGSVAYNFSNITFEKFTGVELMELGNDGHKVGLLGLAKYKSKYKNTSISSVIPGYNCITWPNYSLPKDQWLKRFPSKTPEKELKDPSLSDLEEFYTLNYRFLKSQEFYFAEFTGLDRNLPEDFVYSVSSMFFPKFSNPGAPLFLEYIANQKEALQDKTAAAHYFWSALLLTNNLNASAAVKVDIRKKCLAGLASVAAQRQQTFYSSLLELDAKLSENYLASPNAKTADSIYYTAMEEVHKQLAVADEQVQNRIDYEAYKKALRKAENAKFFFNLGLQTAIGAGTVATSGTFDQKSFDRSFKKDEYQDALVQKQLEKLDQQVTTSMYASLAGKKQNTELLEQLKKDVNEIELSKTFLGQDIQFFMLANEQYTLRMLTEFSSDKPTLKKLLKAYVAAGKNEKAKNEALLHIVEKIRDYEVACRMYECKGNKIPQEFEL</sequence>
<dbReference type="Proteomes" id="UP000077177">
    <property type="component" value="Chromosome"/>
</dbReference>
<reference evidence="3" key="1">
    <citation type="submission" date="2015-01" db="EMBL/GenBank/DDBJ databases">
        <title>Flavisolibacter sp./LCS9/ whole genome sequencing.</title>
        <authorList>
            <person name="Kim M.K."/>
            <person name="Srinivasan S."/>
            <person name="Lee J.-J."/>
        </authorList>
    </citation>
    <scope>NUCLEOTIDE SEQUENCE [LARGE SCALE GENOMIC DNA]</scope>
    <source>
        <strain evidence="3">LCS9</strain>
    </source>
</reference>
<accession>A0A172TZM6</accession>
<dbReference type="RefSeq" id="WP_066406656.1">
    <property type="nucleotide sequence ID" value="NZ_CP011390.1"/>
</dbReference>
<evidence type="ECO:0000313" key="2">
    <source>
        <dbReference type="EMBL" id="ANE52324.1"/>
    </source>
</evidence>
<dbReference type="EMBL" id="CP011390">
    <property type="protein sequence ID" value="ANE52324.1"/>
    <property type="molecule type" value="Genomic_DNA"/>
</dbReference>
<dbReference type="AlphaFoldDB" id="A0A172TZM6"/>
<dbReference type="STRING" id="1492898.SY85_19365"/>
<evidence type="ECO:0000313" key="3">
    <source>
        <dbReference type="Proteomes" id="UP000077177"/>
    </source>
</evidence>
<keyword evidence="3" id="KW-1185">Reference proteome</keyword>
<dbReference type="KEGG" id="fla:SY85_19365"/>
<reference evidence="2 3" key="2">
    <citation type="journal article" date="2016" name="Int. J. Syst. Evol. Microbiol.">
        <title>Flavisolibacter tropicus sp. nov., isolated from tropical soil.</title>
        <authorList>
            <person name="Lee J.J."/>
            <person name="Kang M.S."/>
            <person name="Kim G.S."/>
            <person name="Lee C.S."/>
            <person name="Lim S."/>
            <person name="Lee J."/>
            <person name="Roh S.H."/>
            <person name="Kang H."/>
            <person name="Ha J.M."/>
            <person name="Bae S."/>
            <person name="Jung H.Y."/>
            <person name="Kim M.K."/>
        </authorList>
    </citation>
    <scope>NUCLEOTIDE SEQUENCE [LARGE SCALE GENOMIC DNA]</scope>
    <source>
        <strain evidence="2 3">LCS9</strain>
    </source>
</reference>
<keyword evidence="1" id="KW-0732">Signal</keyword>
<organism evidence="2 3">
    <name type="scientific">Flavisolibacter tropicus</name>
    <dbReference type="NCBI Taxonomy" id="1492898"/>
    <lineage>
        <taxon>Bacteria</taxon>
        <taxon>Pseudomonadati</taxon>
        <taxon>Bacteroidota</taxon>
        <taxon>Chitinophagia</taxon>
        <taxon>Chitinophagales</taxon>
        <taxon>Chitinophagaceae</taxon>
        <taxon>Flavisolibacter</taxon>
    </lineage>
</organism>